<evidence type="ECO:0000259" key="3">
    <source>
        <dbReference type="SMART" id="SM00642"/>
    </source>
</evidence>
<dbReference type="InterPro" id="IPR054174">
    <property type="entry name" value="Alpha-amylase-like_C"/>
</dbReference>
<dbReference type="Pfam" id="PF00128">
    <property type="entry name" value="Alpha-amylase"/>
    <property type="match status" value="1"/>
</dbReference>
<feature type="signal peptide" evidence="2">
    <location>
        <begin position="1"/>
        <end position="27"/>
    </location>
</feature>
<feature type="chain" id="PRO_5002002223" evidence="2">
    <location>
        <begin position="28"/>
        <end position="489"/>
    </location>
</feature>
<evidence type="ECO:0000313" key="5">
    <source>
        <dbReference type="Proteomes" id="UP000030595"/>
    </source>
</evidence>
<dbReference type="SUPFAM" id="SSF51011">
    <property type="entry name" value="Glycosyl hydrolase domain"/>
    <property type="match status" value="1"/>
</dbReference>
<dbReference type="OrthoDB" id="9805159at2"/>
<accession>A0A0A3J0R6</accession>
<dbReference type="InterPro" id="IPR006047">
    <property type="entry name" value="GH13_cat_dom"/>
</dbReference>
<keyword evidence="1" id="KW-0812">Transmembrane</keyword>
<keyword evidence="2" id="KW-0732">Signal</keyword>
<comment type="caution">
    <text evidence="4">The sequence shown here is derived from an EMBL/GenBank/DDBJ whole genome shotgun (WGS) entry which is preliminary data.</text>
</comment>
<proteinExistence type="predicted"/>
<dbReference type="eggNOG" id="COG0366">
    <property type="taxonomic scope" value="Bacteria"/>
</dbReference>
<gene>
    <name evidence="4" type="ORF">CD30_10810</name>
</gene>
<dbReference type="SUPFAM" id="SSF51445">
    <property type="entry name" value="(Trans)glycosidases"/>
    <property type="match status" value="1"/>
</dbReference>
<name>A0A0A3J0R6_9BACL</name>
<reference evidence="4 5" key="1">
    <citation type="submission" date="2014-02" db="EMBL/GenBank/DDBJ databases">
        <title>Draft genome sequence of Lysinibacillus massiliensis CCUG 49529.</title>
        <authorList>
            <person name="Zhang F."/>
            <person name="Wang G."/>
            <person name="Zhang L."/>
        </authorList>
    </citation>
    <scope>NUCLEOTIDE SEQUENCE [LARGE SCALE GENOMIC DNA]</scope>
    <source>
        <strain evidence="4 5">CCUG 49529</strain>
    </source>
</reference>
<dbReference type="Pfam" id="PF22026">
    <property type="entry name" value="Alpha-amylase_C_2"/>
    <property type="match status" value="1"/>
</dbReference>
<dbReference type="SMART" id="SM00642">
    <property type="entry name" value="Aamy"/>
    <property type="match status" value="1"/>
</dbReference>
<dbReference type="RefSeq" id="WP_036176436.1">
    <property type="nucleotide sequence ID" value="NZ_AVCZ01000017.1"/>
</dbReference>
<evidence type="ECO:0000256" key="1">
    <source>
        <dbReference type="SAM" id="Phobius"/>
    </source>
</evidence>
<dbReference type="GO" id="GO:0005975">
    <property type="term" value="P:carbohydrate metabolic process"/>
    <property type="evidence" value="ECO:0007669"/>
    <property type="project" value="InterPro"/>
</dbReference>
<dbReference type="AlphaFoldDB" id="A0A0A3J0R6"/>
<dbReference type="PANTHER" id="PTHR10357">
    <property type="entry name" value="ALPHA-AMYLASE FAMILY MEMBER"/>
    <property type="match status" value="1"/>
</dbReference>
<dbReference type="GO" id="GO:0016829">
    <property type="term" value="F:lyase activity"/>
    <property type="evidence" value="ECO:0007669"/>
    <property type="project" value="UniProtKB-KW"/>
</dbReference>
<evidence type="ECO:0000256" key="2">
    <source>
        <dbReference type="SAM" id="SignalP"/>
    </source>
</evidence>
<organism evidence="4 5">
    <name type="scientific">Ureibacillus massiliensis 4400831 = CIP 108448 = CCUG 49529</name>
    <dbReference type="NCBI Taxonomy" id="1211035"/>
    <lineage>
        <taxon>Bacteria</taxon>
        <taxon>Bacillati</taxon>
        <taxon>Bacillota</taxon>
        <taxon>Bacilli</taxon>
        <taxon>Bacillales</taxon>
        <taxon>Caryophanaceae</taxon>
        <taxon>Ureibacillus</taxon>
    </lineage>
</organism>
<keyword evidence="1" id="KW-1133">Transmembrane helix</keyword>
<dbReference type="InterPro" id="IPR013780">
    <property type="entry name" value="Glyco_hydro_b"/>
</dbReference>
<keyword evidence="5" id="KW-1185">Reference proteome</keyword>
<evidence type="ECO:0000313" key="4">
    <source>
        <dbReference type="EMBL" id="KGR90556.1"/>
    </source>
</evidence>
<feature type="domain" description="Glycosyl hydrolase family 13 catalytic" evidence="3">
    <location>
        <begin position="40"/>
        <end position="339"/>
    </location>
</feature>
<protein>
    <submittedName>
        <fullName evidence="4">Alpha-amlyase</fullName>
    </submittedName>
</protein>
<dbReference type="Gene3D" id="2.60.40.1180">
    <property type="entry name" value="Golgi alpha-mannosidase II"/>
    <property type="match status" value="1"/>
</dbReference>
<dbReference type="Proteomes" id="UP000030595">
    <property type="component" value="Unassembled WGS sequence"/>
</dbReference>
<keyword evidence="1" id="KW-0472">Membrane</keyword>
<keyword evidence="4" id="KW-0456">Lyase</keyword>
<dbReference type="InterPro" id="IPR017853">
    <property type="entry name" value="GH"/>
</dbReference>
<dbReference type="EMBL" id="JPVQ01000017">
    <property type="protein sequence ID" value="KGR90556.1"/>
    <property type="molecule type" value="Genomic_DNA"/>
</dbReference>
<dbReference type="Gene3D" id="3.20.20.80">
    <property type="entry name" value="Glycosidases"/>
    <property type="match status" value="1"/>
</dbReference>
<sequence>MKFNKWISVLATTVLATSLTITPVAKAENTKTIADESIYDLLVDRYFNGTDKNDLNVNAQDPSQFAGGDFNGILQKLSLIKDMGFTIVSLGPVFATEKYDGTLTTSYSEFEPHFGTAEEFTNLVTTLKQKNMRVMIDFPLTNVSENHEWTQDPEKVDWIVGTSNGLVRWDLKNQEVQQALINAIVEFVSTYHVGGVRLTNLDIADAQFLNDMISAIKEVDESIYIISDEESDANFDATYFNDTNEIFRSIYINVDQDSSEQLKYIEPFVNGETKPTQIMFDNINTDRFIMDVEAYPPTRLKMAIASMLLLPGLPVMQYGTEIAMNGAVGPESHQLYNFRTDEELVDFIENIQMLKNSSDTLRGGEFKLLKNENGLLAFMRSSEDEKWIVVINNTSKTKRIDIPKDLVGEGKEIQAMLDSEVVRVNNENVYPLALDREVVEIYQVVDERGINIPYLIALGFVYLIFISFIVALMRRSKRNRKNETTENTN</sequence>
<feature type="transmembrane region" description="Helical" evidence="1">
    <location>
        <begin position="452"/>
        <end position="473"/>
    </location>
</feature>